<evidence type="ECO:0000256" key="2">
    <source>
        <dbReference type="ARBA" id="ARBA00007495"/>
    </source>
</evidence>
<dbReference type="GO" id="GO:0031176">
    <property type="term" value="F:endo-1,4-beta-xylanase activity"/>
    <property type="evidence" value="ECO:0007669"/>
    <property type="project" value="UniProtKB-EC"/>
</dbReference>
<dbReference type="EC" id="3.2.1.8" evidence="9"/>
<keyword evidence="4" id="KW-0732">Signal</keyword>
<keyword evidence="6 9" id="KW-0119">Carbohydrate metabolism</keyword>
<dbReference type="SUPFAM" id="SSF51445">
    <property type="entry name" value="(Trans)glycosidases"/>
    <property type="match status" value="1"/>
</dbReference>
<accession>A0AA97BC99</accession>
<dbReference type="InterPro" id="IPR001000">
    <property type="entry name" value="GH10_dom"/>
</dbReference>
<dbReference type="InterPro" id="IPR017853">
    <property type="entry name" value="GH"/>
</dbReference>
<evidence type="ECO:0000256" key="1">
    <source>
        <dbReference type="ARBA" id="ARBA00000681"/>
    </source>
</evidence>
<evidence type="ECO:0000259" key="10">
    <source>
        <dbReference type="PROSITE" id="PS51760"/>
    </source>
</evidence>
<evidence type="ECO:0000256" key="3">
    <source>
        <dbReference type="ARBA" id="ARBA00022651"/>
    </source>
</evidence>
<keyword evidence="8 9" id="KW-0624">Polysaccharide degradation</keyword>
<sequence length="363" mass="41703">MKELPMKDLNSSSPPRRLATAHLFQTAQMVESKASAVVTLRGLGATRQLRIGTELGGWDDRRWRRLAAQQFNYGTLETYWSADSTQRGVYNFQRQDRQVNWARRAQIQLYGHALVYPQFRLIPDWLRRGRFTREQYIEILQQHITTVMTHFKGKIHEWVVVNEALETGEHPRDFFQRKIGPDYVEIAFATARAVDPTATLIYNDYNNETTSGANTENTQQIVKRLKALGLIDAVGLQMHLGGSTRYRKADLVQTMRAYELPVHITELDVDLRSVAGSQTQRFRKQARLYRRVLEAALEAGVTTINVWGLSDRYSWLELPSERNASPLSDPCLYDENLQPKPAYQAWIEVLQGVSASPKRTLHS</sequence>
<dbReference type="InterPro" id="IPR044846">
    <property type="entry name" value="GH10"/>
</dbReference>
<dbReference type="AlphaFoldDB" id="A0AA97BC99"/>
<evidence type="ECO:0000256" key="4">
    <source>
        <dbReference type="ARBA" id="ARBA00022729"/>
    </source>
</evidence>
<evidence type="ECO:0000256" key="8">
    <source>
        <dbReference type="ARBA" id="ARBA00023326"/>
    </source>
</evidence>
<feature type="domain" description="GH10" evidence="10">
    <location>
        <begin position="34"/>
        <end position="349"/>
    </location>
</feature>
<dbReference type="GO" id="GO:0045493">
    <property type="term" value="P:xylan catabolic process"/>
    <property type="evidence" value="ECO:0007669"/>
    <property type="project" value="UniProtKB-KW"/>
</dbReference>
<comment type="similarity">
    <text evidence="2 9">Belongs to the glycosyl hydrolase 10 (cellulase F) family.</text>
</comment>
<dbReference type="Pfam" id="PF00331">
    <property type="entry name" value="Glyco_hydro_10"/>
    <property type="match status" value="1"/>
</dbReference>
<keyword evidence="5 9" id="KW-0378">Hydrolase</keyword>
<keyword evidence="7 9" id="KW-0326">Glycosidase</keyword>
<name>A0AA97BC99_9CYAN</name>
<evidence type="ECO:0000256" key="5">
    <source>
        <dbReference type="ARBA" id="ARBA00022801"/>
    </source>
</evidence>
<dbReference type="KEGG" id="tog:HNI00_03845"/>
<keyword evidence="3" id="KW-0858">Xylan degradation</keyword>
<dbReference type="EMBL" id="CP053540">
    <property type="protein sequence ID" value="WOB42386.1"/>
    <property type="molecule type" value="Genomic_DNA"/>
</dbReference>
<dbReference type="PRINTS" id="PR00134">
    <property type="entry name" value="GLHYDRLASE10"/>
</dbReference>
<dbReference type="Gene3D" id="3.20.20.80">
    <property type="entry name" value="Glycosidases"/>
    <property type="match status" value="1"/>
</dbReference>
<dbReference type="PANTHER" id="PTHR31490">
    <property type="entry name" value="GLYCOSYL HYDROLASE"/>
    <property type="match status" value="1"/>
</dbReference>
<organism evidence="11">
    <name type="scientific">Thermoleptolyngbya oregonensis NK1-22</name>
    <dbReference type="NCBI Taxonomy" id="2547457"/>
    <lineage>
        <taxon>Bacteria</taxon>
        <taxon>Bacillati</taxon>
        <taxon>Cyanobacteriota</taxon>
        <taxon>Cyanophyceae</taxon>
        <taxon>Oculatellales</taxon>
        <taxon>Oculatellaceae</taxon>
        <taxon>Thermoleptolyngbya</taxon>
    </lineage>
</organism>
<evidence type="ECO:0000256" key="7">
    <source>
        <dbReference type="ARBA" id="ARBA00023295"/>
    </source>
</evidence>
<dbReference type="PROSITE" id="PS51760">
    <property type="entry name" value="GH10_2"/>
    <property type="match status" value="1"/>
</dbReference>
<comment type="catalytic activity">
    <reaction evidence="1 9">
        <text>Endohydrolysis of (1-&gt;4)-beta-D-xylosidic linkages in xylans.</text>
        <dbReference type="EC" id="3.2.1.8"/>
    </reaction>
</comment>
<evidence type="ECO:0000256" key="9">
    <source>
        <dbReference type="RuleBase" id="RU361174"/>
    </source>
</evidence>
<evidence type="ECO:0000313" key="11">
    <source>
        <dbReference type="EMBL" id="WOB42386.1"/>
    </source>
</evidence>
<gene>
    <name evidence="11" type="ORF">HNI00_03845</name>
</gene>
<dbReference type="PANTHER" id="PTHR31490:SF88">
    <property type="entry name" value="BETA-XYLANASE"/>
    <property type="match status" value="1"/>
</dbReference>
<proteinExistence type="inferred from homology"/>
<evidence type="ECO:0000256" key="6">
    <source>
        <dbReference type="ARBA" id="ARBA00023277"/>
    </source>
</evidence>
<dbReference type="RefSeq" id="WP_316790835.1">
    <property type="nucleotide sequence ID" value="NZ_CP053540.1"/>
</dbReference>
<reference evidence="11" key="1">
    <citation type="submission" date="2020-05" db="EMBL/GenBank/DDBJ databases">
        <authorList>
            <person name="Zhu T."/>
            <person name="Keshari N."/>
            <person name="Lu X."/>
        </authorList>
    </citation>
    <scope>NUCLEOTIDE SEQUENCE</scope>
    <source>
        <strain evidence="11">NK1-22</strain>
    </source>
</reference>
<protein>
    <recommendedName>
        <fullName evidence="9">Beta-xylanase</fullName>
        <ecNumber evidence="9">3.2.1.8</ecNumber>
    </recommendedName>
</protein>
<dbReference type="SMART" id="SM00633">
    <property type="entry name" value="Glyco_10"/>
    <property type="match status" value="1"/>
</dbReference>